<dbReference type="EMBL" id="ML003703">
    <property type="protein sequence ID" value="RKP33608.1"/>
    <property type="molecule type" value="Genomic_DNA"/>
</dbReference>
<reference evidence="3" key="1">
    <citation type="journal article" date="2018" name="Nat. Microbiol.">
        <title>Leveraging single-cell genomics to expand the fungal tree of life.</title>
        <authorList>
            <person name="Ahrendt S.R."/>
            <person name="Quandt C.A."/>
            <person name="Ciobanu D."/>
            <person name="Clum A."/>
            <person name="Salamov A."/>
            <person name="Andreopoulos B."/>
            <person name="Cheng J.F."/>
            <person name="Woyke T."/>
            <person name="Pelin A."/>
            <person name="Henrissat B."/>
            <person name="Reynolds N.K."/>
            <person name="Benny G.L."/>
            <person name="Smith M.E."/>
            <person name="James T.Y."/>
            <person name="Grigoriev I.V."/>
        </authorList>
    </citation>
    <scope>NUCLEOTIDE SEQUENCE [LARGE SCALE GENOMIC DNA]</scope>
    <source>
        <strain evidence="3">RSA 468</strain>
    </source>
</reference>
<sequence>PNSSGNIGTTTNNNIINNNNNVALSPSGAPHITDKYQSVFTPPDKVQNDREPDQKYAYCHPNVGIGMGGLGSIPASITATASSGHPGKLNSLGQSTRGLKSLSLTDSPAYPFVFHIDNHLRQLTWFNDPLRLGHLSMRPKSVAPTTTESAALGGDNPTRGSMVGALPFVPADPIQDFNLVMDILDIEVYGMGTEQALRTQRRARISEEKEAERRAKITSLEDGSNPRAQRQILEWAGLVTESDEMQSYKASVPVLEERKNLKDQC</sequence>
<feature type="compositionally biased region" description="Low complexity" evidence="1">
    <location>
        <begin position="1"/>
        <end position="21"/>
    </location>
</feature>
<evidence type="ECO:0000256" key="1">
    <source>
        <dbReference type="SAM" id="MobiDB-lite"/>
    </source>
</evidence>
<evidence type="ECO:0008006" key="4">
    <source>
        <dbReference type="Google" id="ProtNLM"/>
    </source>
</evidence>
<dbReference type="Proteomes" id="UP000268162">
    <property type="component" value="Unassembled WGS sequence"/>
</dbReference>
<organism evidence="2 3">
    <name type="scientific">Dimargaris cristalligena</name>
    <dbReference type="NCBI Taxonomy" id="215637"/>
    <lineage>
        <taxon>Eukaryota</taxon>
        <taxon>Fungi</taxon>
        <taxon>Fungi incertae sedis</taxon>
        <taxon>Zoopagomycota</taxon>
        <taxon>Kickxellomycotina</taxon>
        <taxon>Dimargaritomycetes</taxon>
        <taxon>Dimargaritales</taxon>
        <taxon>Dimargaritaceae</taxon>
        <taxon>Dimargaris</taxon>
    </lineage>
</organism>
<evidence type="ECO:0000313" key="3">
    <source>
        <dbReference type="Proteomes" id="UP000268162"/>
    </source>
</evidence>
<evidence type="ECO:0000313" key="2">
    <source>
        <dbReference type="EMBL" id="RKP33608.1"/>
    </source>
</evidence>
<feature type="non-terminal residue" evidence="2">
    <location>
        <position position="1"/>
    </location>
</feature>
<proteinExistence type="predicted"/>
<gene>
    <name evidence="2" type="ORF">BJ085DRAFT_28066</name>
</gene>
<name>A0A4P9ZKM3_9FUNG</name>
<dbReference type="AlphaFoldDB" id="A0A4P9ZKM3"/>
<protein>
    <recommendedName>
        <fullName evidence="4">TLD-domain-containing protein</fullName>
    </recommendedName>
</protein>
<accession>A0A4P9ZKM3</accession>
<keyword evidence="3" id="KW-1185">Reference proteome</keyword>
<feature type="region of interest" description="Disordered" evidence="1">
    <location>
        <begin position="1"/>
        <end position="28"/>
    </location>
</feature>